<keyword evidence="5 8" id="KW-0472">Membrane</keyword>
<keyword evidence="6 8" id="KW-0139">CF(1)</keyword>
<comment type="subcellular location">
    <subcellularLocation>
        <location evidence="8">Cell membrane</location>
        <topology evidence="8">Peripheral membrane protein</topology>
    </subcellularLocation>
    <subcellularLocation>
        <location evidence="1">Endomembrane system</location>
        <topology evidence="1">Peripheral membrane protein</topology>
    </subcellularLocation>
</comment>
<dbReference type="EMBL" id="MFKE01000012">
    <property type="protein sequence ID" value="OGG35573.1"/>
    <property type="molecule type" value="Genomic_DNA"/>
</dbReference>
<dbReference type="PANTHER" id="PTHR13822:SF10">
    <property type="entry name" value="ATP SYNTHASE EPSILON CHAIN, CHLOROPLASTIC"/>
    <property type="match status" value="1"/>
</dbReference>
<dbReference type="HAMAP" id="MF_00530">
    <property type="entry name" value="ATP_synth_epsil_bac"/>
    <property type="match status" value="1"/>
</dbReference>
<dbReference type="GO" id="GO:0046933">
    <property type="term" value="F:proton-transporting ATP synthase activity, rotational mechanism"/>
    <property type="evidence" value="ECO:0007669"/>
    <property type="project" value="UniProtKB-UniRule"/>
</dbReference>
<dbReference type="GO" id="GO:0005886">
    <property type="term" value="C:plasma membrane"/>
    <property type="evidence" value="ECO:0007669"/>
    <property type="project" value="UniProtKB-SubCell"/>
</dbReference>
<keyword evidence="8" id="KW-0375">Hydrogen ion transport</keyword>
<reference evidence="11 12" key="1">
    <citation type="journal article" date="2016" name="Nat. Commun.">
        <title>Thousands of microbial genomes shed light on interconnected biogeochemical processes in an aquifer system.</title>
        <authorList>
            <person name="Anantharaman K."/>
            <person name="Brown C.T."/>
            <person name="Hug L.A."/>
            <person name="Sharon I."/>
            <person name="Castelle C.J."/>
            <person name="Probst A.J."/>
            <person name="Thomas B.C."/>
            <person name="Singh A."/>
            <person name="Wilkins M.J."/>
            <person name="Karaoz U."/>
            <person name="Brodie E.L."/>
            <person name="Williams K.H."/>
            <person name="Hubbard S.S."/>
            <person name="Banfield J.F."/>
        </authorList>
    </citation>
    <scope>NUCLEOTIDE SEQUENCE [LARGE SCALE GENOMIC DNA]</scope>
</reference>
<dbReference type="GO" id="GO:0012505">
    <property type="term" value="C:endomembrane system"/>
    <property type="evidence" value="ECO:0007669"/>
    <property type="project" value="UniProtKB-SubCell"/>
</dbReference>
<comment type="similarity">
    <text evidence="2 8 9">Belongs to the ATPase epsilon chain family.</text>
</comment>
<evidence type="ECO:0000259" key="10">
    <source>
        <dbReference type="Pfam" id="PF02823"/>
    </source>
</evidence>
<dbReference type="STRING" id="1798401.A2363_00725"/>
<comment type="function">
    <text evidence="8">Produces ATP from ADP in the presence of a proton gradient across the membrane.</text>
</comment>
<dbReference type="InterPro" id="IPR036771">
    <property type="entry name" value="ATPsynth_dsu/esu_N"/>
</dbReference>
<evidence type="ECO:0000256" key="8">
    <source>
        <dbReference type="HAMAP-Rule" id="MF_00530"/>
    </source>
</evidence>
<accession>A0A1F6BFJ3</accession>
<proteinExistence type="inferred from homology"/>
<dbReference type="CDD" id="cd12152">
    <property type="entry name" value="F1-ATPase_delta"/>
    <property type="match status" value="1"/>
</dbReference>
<dbReference type="SUPFAM" id="SSF51344">
    <property type="entry name" value="Epsilon subunit of F1F0-ATP synthase N-terminal domain"/>
    <property type="match status" value="1"/>
</dbReference>
<dbReference type="Gene3D" id="2.60.15.10">
    <property type="entry name" value="F0F1 ATP synthase delta/epsilon subunit, N-terminal"/>
    <property type="match status" value="1"/>
</dbReference>
<comment type="subunit">
    <text evidence="8 9">F-type ATPases have 2 components, CF(1) - the catalytic core - and CF(0) - the membrane proton channel. CF(1) has five subunits: alpha(3), beta(3), gamma(1), delta(1), epsilon(1). CF(0) has three main subunits: a, b and c.</text>
</comment>
<feature type="domain" description="ATP synthase F1 complex delta/epsilon subunit N-terminal" evidence="10">
    <location>
        <begin position="4"/>
        <end position="82"/>
    </location>
</feature>
<dbReference type="GO" id="GO:0005524">
    <property type="term" value="F:ATP binding"/>
    <property type="evidence" value="ECO:0007669"/>
    <property type="project" value="UniProtKB-UniRule"/>
</dbReference>
<evidence type="ECO:0000256" key="9">
    <source>
        <dbReference type="RuleBase" id="RU003656"/>
    </source>
</evidence>
<dbReference type="NCBIfam" id="TIGR01216">
    <property type="entry name" value="ATP_synt_epsi"/>
    <property type="match status" value="1"/>
</dbReference>
<dbReference type="Proteomes" id="UP000176186">
    <property type="component" value="Unassembled WGS sequence"/>
</dbReference>
<name>A0A1F6BFJ3_9BACT</name>
<dbReference type="InterPro" id="IPR020546">
    <property type="entry name" value="ATP_synth_F1_dsu/esu_N"/>
</dbReference>
<keyword evidence="3 8" id="KW-0813">Transport</keyword>
<organism evidence="11 12">
    <name type="scientific">Candidatus Gottesmanbacteria bacterium RIFOXYB1_FULL_47_11</name>
    <dbReference type="NCBI Taxonomy" id="1798401"/>
    <lineage>
        <taxon>Bacteria</taxon>
        <taxon>Candidatus Gottesmaniibacteriota</taxon>
    </lineage>
</organism>
<comment type="caution">
    <text evidence="11">The sequence shown here is derived from an EMBL/GenBank/DDBJ whole genome shotgun (WGS) entry which is preliminary data.</text>
</comment>
<keyword evidence="7 8" id="KW-0066">ATP synthesis</keyword>
<evidence type="ECO:0000256" key="6">
    <source>
        <dbReference type="ARBA" id="ARBA00023196"/>
    </source>
</evidence>
<dbReference type="InterPro" id="IPR001469">
    <property type="entry name" value="ATP_synth_F1_dsu/esu"/>
</dbReference>
<evidence type="ECO:0000256" key="3">
    <source>
        <dbReference type="ARBA" id="ARBA00022448"/>
    </source>
</evidence>
<dbReference type="Pfam" id="PF02823">
    <property type="entry name" value="ATP-synt_DE_N"/>
    <property type="match status" value="1"/>
</dbReference>
<dbReference type="GO" id="GO:0045259">
    <property type="term" value="C:proton-transporting ATP synthase complex"/>
    <property type="evidence" value="ECO:0007669"/>
    <property type="project" value="UniProtKB-KW"/>
</dbReference>
<evidence type="ECO:0000256" key="4">
    <source>
        <dbReference type="ARBA" id="ARBA00023065"/>
    </source>
</evidence>
<protein>
    <recommendedName>
        <fullName evidence="8">ATP synthase epsilon chain</fullName>
    </recommendedName>
    <alternativeName>
        <fullName evidence="8">ATP synthase F1 sector epsilon subunit</fullName>
    </alternativeName>
    <alternativeName>
        <fullName evidence="8">F-ATPase epsilon subunit</fullName>
    </alternativeName>
</protein>
<evidence type="ECO:0000313" key="11">
    <source>
        <dbReference type="EMBL" id="OGG35573.1"/>
    </source>
</evidence>
<keyword evidence="8" id="KW-1003">Cell membrane</keyword>
<evidence type="ECO:0000256" key="1">
    <source>
        <dbReference type="ARBA" id="ARBA00004184"/>
    </source>
</evidence>
<evidence type="ECO:0000256" key="5">
    <source>
        <dbReference type="ARBA" id="ARBA00023136"/>
    </source>
</evidence>
<evidence type="ECO:0000256" key="2">
    <source>
        <dbReference type="ARBA" id="ARBA00005712"/>
    </source>
</evidence>
<dbReference type="AlphaFoldDB" id="A0A1F6BFJ3"/>
<evidence type="ECO:0000256" key="7">
    <source>
        <dbReference type="ARBA" id="ARBA00023310"/>
    </source>
</evidence>
<keyword evidence="4 8" id="KW-0406">Ion transport</keyword>
<gene>
    <name evidence="8" type="primary">atpC</name>
    <name evidence="11" type="ORF">A2363_00725</name>
</gene>
<evidence type="ECO:0000313" key="12">
    <source>
        <dbReference type="Proteomes" id="UP000176186"/>
    </source>
</evidence>
<dbReference type="PANTHER" id="PTHR13822">
    <property type="entry name" value="ATP SYNTHASE DELTA/EPSILON CHAIN"/>
    <property type="match status" value="1"/>
</dbReference>
<sequence length="143" mass="15558">MKNFHLDIITPDRKVFSEEVAALGVPTANGIIGVLALHEPLFSALTEGEIKITSSGKDYFLAIGSGFMEVTKKGVTILVSSAYHAHELNEAAIKKAQTAAKEAIANHVKGVELGTAQALLRRSQFELKVLRRRHTRPPDQSIN</sequence>